<dbReference type="GO" id="GO:0010181">
    <property type="term" value="F:FMN binding"/>
    <property type="evidence" value="ECO:0007669"/>
    <property type="project" value="TreeGrafter"/>
</dbReference>
<dbReference type="Proteomes" id="UP000199071">
    <property type="component" value="Unassembled WGS sequence"/>
</dbReference>
<feature type="domain" description="NADPH-dependent FMN reductase-like" evidence="1">
    <location>
        <begin position="4"/>
        <end position="154"/>
    </location>
</feature>
<dbReference type="EMBL" id="FMXQ01000009">
    <property type="protein sequence ID" value="SDB50693.1"/>
    <property type="molecule type" value="Genomic_DNA"/>
</dbReference>
<evidence type="ECO:0000313" key="2">
    <source>
        <dbReference type="EMBL" id="SDB50693.1"/>
    </source>
</evidence>
<dbReference type="InterPro" id="IPR050712">
    <property type="entry name" value="NAD(P)H-dep_reductase"/>
</dbReference>
<protein>
    <submittedName>
        <fullName evidence="2">NAD(P)H-dependent FMN reductase</fullName>
    </submittedName>
</protein>
<dbReference type="Pfam" id="PF03358">
    <property type="entry name" value="FMN_red"/>
    <property type="match status" value="1"/>
</dbReference>
<dbReference type="PANTHER" id="PTHR30543:SF21">
    <property type="entry name" value="NAD(P)H-DEPENDENT FMN REDUCTASE LOT6"/>
    <property type="match status" value="1"/>
</dbReference>
<dbReference type="STRING" id="665467.SAMN02982931_03972"/>
<dbReference type="InterPro" id="IPR005025">
    <property type="entry name" value="FMN_Rdtase-like_dom"/>
</dbReference>
<reference evidence="2 3" key="1">
    <citation type="submission" date="2016-10" db="EMBL/GenBank/DDBJ databases">
        <authorList>
            <person name="de Groot N.N."/>
        </authorList>
    </citation>
    <scope>NUCLEOTIDE SEQUENCE [LARGE SCALE GENOMIC DNA]</scope>
    <source>
        <strain evidence="2 3">ATCC 35022</strain>
    </source>
</reference>
<accession>A0A1G6DZX1</accession>
<dbReference type="Gene3D" id="3.40.50.360">
    <property type="match status" value="1"/>
</dbReference>
<keyword evidence="3" id="KW-1185">Reference proteome</keyword>
<dbReference type="InterPro" id="IPR029039">
    <property type="entry name" value="Flavoprotein-like_sf"/>
</dbReference>
<dbReference type="SUPFAM" id="SSF52218">
    <property type="entry name" value="Flavoproteins"/>
    <property type="match status" value="1"/>
</dbReference>
<dbReference type="AlphaFoldDB" id="A0A1G6DZX1"/>
<dbReference type="GO" id="GO:0005829">
    <property type="term" value="C:cytosol"/>
    <property type="evidence" value="ECO:0007669"/>
    <property type="project" value="TreeGrafter"/>
</dbReference>
<proteinExistence type="predicted"/>
<name>A0A1G6DZX1_9HYPH</name>
<sequence length="191" mass="20504">MAPTKILVLAGSIRTGSLSTKLAALAAKELALIDADVTRISLADYEMPIYNGDLEKEKGQPENAVKLARLIAAHQGVFIATPEYNNSVPPLLKNTIDWVSRVEATGDAKFRNRVYAIGSTSDGMIGGARALIDCRKIVQAGLGAILIPSKIEVSRAQDAFNESGEMTVEPVSKLLKRVCRQLVDLSARLAD</sequence>
<organism evidence="2 3">
    <name type="scientific">Bauldia litoralis</name>
    <dbReference type="NCBI Taxonomy" id="665467"/>
    <lineage>
        <taxon>Bacteria</taxon>
        <taxon>Pseudomonadati</taxon>
        <taxon>Pseudomonadota</taxon>
        <taxon>Alphaproteobacteria</taxon>
        <taxon>Hyphomicrobiales</taxon>
        <taxon>Kaistiaceae</taxon>
        <taxon>Bauldia</taxon>
    </lineage>
</organism>
<dbReference type="PANTHER" id="PTHR30543">
    <property type="entry name" value="CHROMATE REDUCTASE"/>
    <property type="match status" value="1"/>
</dbReference>
<evidence type="ECO:0000259" key="1">
    <source>
        <dbReference type="Pfam" id="PF03358"/>
    </source>
</evidence>
<evidence type="ECO:0000313" key="3">
    <source>
        <dbReference type="Proteomes" id="UP000199071"/>
    </source>
</evidence>
<dbReference type="RefSeq" id="WP_090879187.1">
    <property type="nucleotide sequence ID" value="NZ_FMXQ01000009.1"/>
</dbReference>
<dbReference type="GO" id="GO:0016491">
    <property type="term" value="F:oxidoreductase activity"/>
    <property type="evidence" value="ECO:0007669"/>
    <property type="project" value="InterPro"/>
</dbReference>
<gene>
    <name evidence="2" type="ORF">SAMN02982931_03972</name>
</gene>
<dbReference type="OrthoDB" id="9812295at2"/>